<name>G3AW66_CANTC</name>
<reference evidence="1 2" key="1">
    <citation type="journal article" date="2011" name="Proc. Natl. Acad. Sci. U.S.A.">
        <title>Comparative genomics of xylose-fermenting fungi for enhanced biofuel production.</title>
        <authorList>
            <person name="Wohlbach D.J."/>
            <person name="Kuo A."/>
            <person name="Sato T.K."/>
            <person name="Potts K.M."/>
            <person name="Salamov A.A."/>
            <person name="LaButti K.M."/>
            <person name="Sun H."/>
            <person name="Clum A."/>
            <person name="Pangilinan J.L."/>
            <person name="Lindquist E.A."/>
            <person name="Lucas S."/>
            <person name="Lapidus A."/>
            <person name="Jin M."/>
            <person name="Gunawan C."/>
            <person name="Balan V."/>
            <person name="Dale B.E."/>
            <person name="Jeffries T.W."/>
            <person name="Zinkel R."/>
            <person name="Barry K.W."/>
            <person name="Grigoriev I.V."/>
            <person name="Gasch A.P."/>
        </authorList>
    </citation>
    <scope>NUCLEOTIDE SEQUENCE [LARGE SCALE GENOMIC DNA]</scope>
    <source>
        <strain evidence="2">ATCC 10573 / BCRC 21748 / CBS 615 / JCM 9827 / NBRC 10315 / NRRL Y-1498 / VKM Y-70</strain>
    </source>
</reference>
<accession>G3AW66</accession>
<proteinExistence type="predicted"/>
<evidence type="ECO:0000313" key="2">
    <source>
        <dbReference type="Proteomes" id="UP000000707"/>
    </source>
</evidence>
<sequence>MLQDLLHKNFEPRFDPETNTKISVVQKLNHDIKNIETRIRVLKEGRKDKGVMSFLGNSKNVKGVMSLYPIEYSQARDKVLERQIDEDIVF</sequence>
<dbReference type="EMBL" id="GL996510">
    <property type="protein sequence ID" value="EGV66463.1"/>
    <property type="molecule type" value="Genomic_DNA"/>
</dbReference>
<dbReference type="OrthoDB" id="4089816at2759"/>
<gene>
    <name evidence="1" type="ORF">CANTEDRAFT_112190</name>
</gene>
<organism evidence="2">
    <name type="scientific">Candida tenuis (strain ATCC 10573 / BCRC 21748 / CBS 615 / JCM 9827 / NBRC 10315 / NRRL Y-1498 / VKM Y-70)</name>
    <name type="common">Yeast</name>
    <name type="synonym">Yamadazyma tenuis</name>
    <dbReference type="NCBI Taxonomy" id="590646"/>
    <lineage>
        <taxon>Eukaryota</taxon>
        <taxon>Fungi</taxon>
        <taxon>Dikarya</taxon>
        <taxon>Ascomycota</taxon>
        <taxon>Saccharomycotina</taxon>
        <taxon>Pichiomycetes</taxon>
        <taxon>Debaryomycetaceae</taxon>
        <taxon>Yamadazyma</taxon>
    </lineage>
</organism>
<dbReference type="HOGENOM" id="CLU_2440628_0_0_1"/>
<protein>
    <submittedName>
        <fullName evidence="1">Uncharacterized protein</fullName>
    </submittedName>
</protein>
<evidence type="ECO:0000313" key="1">
    <source>
        <dbReference type="EMBL" id="EGV66463.1"/>
    </source>
</evidence>
<dbReference type="Proteomes" id="UP000000707">
    <property type="component" value="Unassembled WGS sequence"/>
</dbReference>
<dbReference type="AlphaFoldDB" id="G3AW66"/>
<keyword evidence="2" id="KW-1185">Reference proteome</keyword>